<gene>
    <name evidence="10" type="ORF">GRI58_14775</name>
</gene>
<organism evidence="10 11">
    <name type="scientific">Qipengyuania algicida</name>
    <dbReference type="NCBI Taxonomy" id="1836209"/>
    <lineage>
        <taxon>Bacteria</taxon>
        <taxon>Pseudomonadati</taxon>
        <taxon>Pseudomonadota</taxon>
        <taxon>Alphaproteobacteria</taxon>
        <taxon>Sphingomonadales</taxon>
        <taxon>Erythrobacteraceae</taxon>
        <taxon>Qipengyuania</taxon>
    </lineage>
</organism>
<evidence type="ECO:0000313" key="11">
    <source>
        <dbReference type="Proteomes" id="UP000439780"/>
    </source>
</evidence>
<dbReference type="InterPro" id="IPR026039">
    <property type="entry name" value="YfgM"/>
</dbReference>
<evidence type="ECO:0000256" key="2">
    <source>
        <dbReference type="ARBA" id="ARBA00004236"/>
    </source>
</evidence>
<keyword evidence="11" id="KW-1185">Reference proteome</keyword>
<evidence type="ECO:0000256" key="4">
    <source>
        <dbReference type="ARBA" id="ARBA00022692"/>
    </source>
</evidence>
<evidence type="ECO:0000256" key="1">
    <source>
        <dbReference type="ARBA" id="ARBA00004167"/>
    </source>
</evidence>
<protein>
    <submittedName>
        <fullName evidence="10">Tetratricopeptide repeat protein</fullName>
    </submittedName>
</protein>
<keyword evidence="7" id="KW-0143">Chaperone</keyword>
<feature type="transmembrane region" description="Helical" evidence="8">
    <location>
        <begin position="47"/>
        <end position="68"/>
    </location>
</feature>
<keyword evidence="5 8" id="KW-1133">Transmembrane helix</keyword>
<dbReference type="Proteomes" id="UP000439780">
    <property type="component" value="Unassembled WGS sequence"/>
</dbReference>
<dbReference type="PANTHER" id="PTHR38035:SF1">
    <property type="entry name" value="ANCILLARY SECYEG TRANSLOCON SUBUNIT"/>
    <property type="match status" value="1"/>
</dbReference>
<comment type="subcellular location">
    <subcellularLocation>
        <location evidence="2">Cell membrane</location>
    </subcellularLocation>
    <subcellularLocation>
        <location evidence="1">Membrane</location>
        <topology evidence="1">Single-pass membrane protein</topology>
    </subcellularLocation>
</comment>
<keyword evidence="6 8" id="KW-0472">Membrane</keyword>
<proteinExistence type="predicted"/>
<dbReference type="PANTHER" id="PTHR38035">
    <property type="entry name" value="UPF0070 PROTEIN YFGM"/>
    <property type="match status" value="1"/>
</dbReference>
<sequence>MALPTRPKPPSREDILARRRAAEEEALLREVDDAVRQDDLVEFGRRFGVPIAILVVLLIAAFGGYLYWQHRQNVELEKNSEQIVTALDQAQANNMQQADADLAPVIKDGSPAARSTARLLSAALAVENSKPDEAVKTLAGIVADPKAPQPMRDLALVRKVTLQFDTMDKSKVISTLSQLAVPGNPYFGSAGELTAMAYLEQGKKQEAGKMFAAIAKDKDVAESIRSRSRQMAGVLGVDAIVDPQKLLAQQSGVSAGAPAEGAPPPGAE</sequence>
<keyword evidence="4 8" id="KW-0812">Transmembrane</keyword>
<name>A0A845AMG9_9SPHN</name>
<dbReference type="InterPro" id="IPR018704">
    <property type="entry name" value="SecYEG/CpoB_TPR"/>
</dbReference>
<reference evidence="10 11" key="1">
    <citation type="submission" date="2019-12" db="EMBL/GenBank/DDBJ databases">
        <title>Genomic-based taxomic classification of the family Erythrobacteraceae.</title>
        <authorList>
            <person name="Xu L."/>
        </authorList>
    </citation>
    <scope>NUCLEOTIDE SEQUENCE [LARGE SCALE GENOMIC DNA]</scope>
    <source>
        <strain evidence="10 11">KEMB 9005-328</strain>
    </source>
</reference>
<evidence type="ECO:0000256" key="6">
    <source>
        <dbReference type="ARBA" id="ARBA00023136"/>
    </source>
</evidence>
<feature type="domain" description="Ancillary SecYEG translocon subunit/Cell division coordinator CpoB TPR" evidence="9">
    <location>
        <begin position="45"/>
        <end position="216"/>
    </location>
</feature>
<comment type="caution">
    <text evidence="10">The sequence shown here is derived from an EMBL/GenBank/DDBJ whole genome shotgun (WGS) entry which is preliminary data.</text>
</comment>
<dbReference type="GO" id="GO:0044877">
    <property type="term" value="F:protein-containing complex binding"/>
    <property type="evidence" value="ECO:0007669"/>
    <property type="project" value="InterPro"/>
</dbReference>
<evidence type="ECO:0000256" key="8">
    <source>
        <dbReference type="SAM" id="Phobius"/>
    </source>
</evidence>
<dbReference type="EMBL" id="WTYA01000015">
    <property type="protein sequence ID" value="MXP30071.1"/>
    <property type="molecule type" value="Genomic_DNA"/>
</dbReference>
<dbReference type="GO" id="GO:0005886">
    <property type="term" value="C:plasma membrane"/>
    <property type="evidence" value="ECO:0007669"/>
    <property type="project" value="UniProtKB-SubCell"/>
</dbReference>
<dbReference type="Pfam" id="PF09976">
    <property type="entry name" value="TPR_21"/>
    <property type="match status" value="1"/>
</dbReference>
<evidence type="ECO:0000256" key="7">
    <source>
        <dbReference type="ARBA" id="ARBA00023186"/>
    </source>
</evidence>
<evidence type="ECO:0000256" key="3">
    <source>
        <dbReference type="ARBA" id="ARBA00022475"/>
    </source>
</evidence>
<evidence type="ECO:0000313" key="10">
    <source>
        <dbReference type="EMBL" id="MXP30071.1"/>
    </source>
</evidence>
<accession>A0A845AMG9</accession>
<evidence type="ECO:0000259" key="9">
    <source>
        <dbReference type="Pfam" id="PF09976"/>
    </source>
</evidence>
<dbReference type="RefSeq" id="WP_160754374.1">
    <property type="nucleotide sequence ID" value="NZ_WTYA01000015.1"/>
</dbReference>
<dbReference type="OrthoDB" id="7173339at2"/>
<evidence type="ECO:0000256" key="5">
    <source>
        <dbReference type="ARBA" id="ARBA00022989"/>
    </source>
</evidence>
<keyword evidence="3" id="KW-1003">Cell membrane</keyword>
<dbReference type="AlphaFoldDB" id="A0A845AMG9"/>